<proteinExistence type="predicted"/>
<protein>
    <submittedName>
        <fullName evidence="1">11034_t:CDS:1</fullName>
    </submittedName>
</protein>
<organism evidence="1 2">
    <name type="scientific">Funneliformis mosseae</name>
    <name type="common">Endomycorrhizal fungus</name>
    <name type="synonym">Glomus mosseae</name>
    <dbReference type="NCBI Taxonomy" id="27381"/>
    <lineage>
        <taxon>Eukaryota</taxon>
        <taxon>Fungi</taxon>
        <taxon>Fungi incertae sedis</taxon>
        <taxon>Mucoromycota</taxon>
        <taxon>Glomeromycotina</taxon>
        <taxon>Glomeromycetes</taxon>
        <taxon>Glomerales</taxon>
        <taxon>Glomeraceae</taxon>
        <taxon>Funneliformis</taxon>
    </lineage>
</organism>
<reference evidence="1" key="1">
    <citation type="submission" date="2021-06" db="EMBL/GenBank/DDBJ databases">
        <authorList>
            <person name="Kallberg Y."/>
            <person name="Tangrot J."/>
            <person name="Rosling A."/>
        </authorList>
    </citation>
    <scope>NUCLEOTIDE SEQUENCE</scope>
    <source>
        <strain evidence="1">87-6 pot B 2015</strain>
    </source>
</reference>
<comment type="caution">
    <text evidence="1">The sequence shown here is derived from an EMBL/GenBank/DDBJ whole genome shotgun (WGS) entry which is preliminary data.</text>
</comment>
<gene>
    <name evidence="1" type="ORF">FMOSSE_LOCUS12660</name>
</gene>
<name>A0A9N9EGI8_FUNMO</name>
<dbReference type="AlphaFoldDB" id="A0A9N9EGI8"/>
<keyword evidence="2" id="KW-1185">Reference proteome</keyword>
<feature type="non-terminal residue" evidence="1">
    <location>
        <position position="151"/>
    </location>
</feature>
<evidence type="ECO:0000313" key="2">
    <source>
        <dbReference type="Proteomes" id="UP000789375"/>
    </source>
</evidence>
<dbReference type="EMBL" id="CAJVPP010006272">
    <property type="protein sequence ID" value="CAG8676262.1"/>
    <property type="molecule type" value="Genomic_DNA"/>
</dbReference>
<evidence type="ECO:0000313" key="1">
    <source>
        <dbReference type="EMBL" id="CAG8676262.1"/>
    </source>
</evidence>
<sequence length="151" mass="18027">MKKYRHNWWKTVNIAPENLTFHPAKSKESDVYWVSLLKSQAYKGGFDVSRAEVYVKNKLENYGFDVQEKLKKSLITGSDELLVRHLTQTDCFCIQKSLFYVNLYKFKFAQERNQEEILVNFMRIPLELIERNQRRGGQQERNQEDSNFYSS</sequence>
<accession>A0A9N9EGI8</accession>
<dbReference type="Proteomes" id="UP000789375">
    <property type="component" value="Unassembled WGS sequence"/>
</dbReference>